<feature type="transmembrane region" description="Helical" evidence="1">
    <location>
        <begin position="42"/>
        <end position="61"/>
    </location>
</feature>
<keyword evidence="1" id="KW-1133">Transmembrane helix</keyword>
<sequence length="62" mass="6946">MLVGFDVIDRASFALLLLTLLVYTFALDVFIVWRALDIPFTQALPIAMFEVILDVGVALIFD</sequence>
<evidence type="ECO:0000256" key="1">
    <source>
        <dbReference type="SAM" id="Phobius"/>
    </source>
</evidence>
<name>A0A4D7C8N3_9SPHN</name>
<evidence type="ECO:0000313" key="3">
    <source>
        <dbReference type="Proteomes" id="UP000298714"/>
    </source>
</evidence>
<proteinExistence type="predicted"/>
<keyword evidence="3" id="KW-1185">Reference proteome</keyword>
<protein>
    <submittedName>
        <fullName evidence="2">Uncharacterized protein</fullName>
    </submittedName>
</protein>
<organism evidence="2 3">
    <name type="scientific">Hankyongella ginsenosidimutans</name>
    <dbReference type="NCBI Taxonomy" id="1763828"/>
    <lineage>
        <taxon>Bacteria</taxon>
        <taxon>Pseudomonadati</taxon>
        <taxon>Pseudomonadota</taxon>
        <taxon>Alphaproteobacteria</taxon>
        <taxon>Sphingomonadales</taxon>
        <taxon>Sphingomonadaceae</taxon>
        <taxon>Hankyongella</taxon>
    </lineage>
</organism>
<dbReference type="KEGG" id="hgn:E6W36_03925"/>
<gene>
    <name evidence="2" type="ORF">E6W36_03925</name>
</gene>
<dbReference type="RefSeq" id="WP_222873846.1">
    <property type="nucleotide sequence ID" value="NZ_CP039704.1"/>
</dbReference>
<evidence type="ECO:0000313" key="2">
    <source>
        <dbReference type="EMBL" id="QCI79037.1"/>
    </source>
</evidence>
<accession>A0A4D7C8N3</accession>
<dbReference type="AlphaFoldDB" id="A0A4D7C8N3"/>
<feature type="transmembrane region" description="Helical" evidence="1">
    <location>
        <begin position="12"/>
        <end position="36"/>
    </location>
</feature>
<dbReference type="Proteomes" id="UP000298714">
    <property type="component" value="Chromosome"/>
</dbReference>
<reference evidence="3" key="1">
    <citation type="submission" date="2019-04" db="EMBL/GenBank/DDBJ databases">
        <title>Complete genome sequence of Sphingomonas sp. W1-2-3.</title>
        <authorList>
            <person name="Im W.T."/>
        </authorList>
    </citation>
    <scope>NUCLEOTIDE SEQUENCE [LARGE SCALE GENOMIC DNA]</scope>
    <source>
        <strain evidence="3">W1-2-3</strain>
    </source>
</reference>
<dbReference type="EMBL" id="CP039704">
    <property type="protein sequence ID" value="QCI79037.1"/>
    <property type="molecule type" value="Genomic_DNA"/>
</dbReference>
<keyword evidence="1" id="KW-0812">Transmembrane</keyword>
<keyword evidence="1" id="KW-0472">Membrane</keyword>